<organism evidence="3 4">
    <name type="scientific">Schizopora paradoxa</name>
    <dbReference type="NCBI Taxonomy" id="27342"/>
    <lineage>
        <taxon>Eukaryota</taxon>
        <taxon>Fungi</taxon>
        <taxon>Dikarya</taxon>
        <taxon>Basidiomycota</taxon>
        <taxon>Agaricomycotina</taxon>
        <taxon>Agaricomycetes</taxon>
        <taxon>Hymenochaetales</taxon>
        <taxon>Schizoporaceae</taxon>
        <taxon>Schizopora</taxon>
    </lineage>
</organism>
<dbReference type="InParanoid" id="A0A0H2S891"/>
<name>A0A0H2S891_9AGAM</name>
<dbReference type="PROSITE" id="PS50082">
    <property type="entry name" value="WD_REPEATS_2"/>
    <property type="match status" value="1"/>
</dbReference>
<dbReference type="Gene3D" id="2.130.10.10">
    <property type="entry name" value="YVTN repeat-like/Quinoprotein amine dehydrogenase"/>
    <property type="match status" value="3"/>
</dbReference>
<feature type="compositionally biased region" description="Acidic residues" evidence="2">
    <location>
        <begin position="691"/>
        <end position="705"/>
    </location>
</feature>
<dbReference type="EMBL" id="KQ085882">
    <property type="protein sequence ID" value="KLO20437.1"/>
    <property type="molecule type" value="Genomic_DNA"/>
</dbReference>
<evidence type="ECO:0000313" key="4">
    <source>
        <dbReference type="Proteomes" id="UP000053477"/>
    </source>
</evidence>
<dbReference type="STRING" id="27342.A0A0H2S891"/>
<dbReference type="SMART" id="SM00320">
    <property type="entry name" value="WD40"/>
    <property type="match status" value="7"/>
</dbReference>
<dbReference type="FunCoup" id="A0A0H2S891">
    <property type="interactions" value="531"/>
</dbReference>
<dbReference type="PANTHER" id="PTHR44163:SF1">
    <property type="entry name" value="U3 SMALL NUCLEOLAR RNA-ASSOCIATED PROTEIN 4 HOMOLOG"/>
    <property type="match status" value="1"/>
</dbReference>
<dbReference type="OrthoDB" id="8883818at2759"/>
<dbReference type="SUPFAM" id="SSF75011">
    <property type="entry name" value="3-carboxy-cis,cis-mucoante lactonizing enzyme"/>
    <property type="match status" value="1"/>
</dbReference>
<dbReference type="Pfam" id="PF00400">
    <property type="entry name" value="WD40"/>
    <property type="match status" value="3"/>
</dbReference>
<feature type="region of interest" description="Disordered" evidence="2">
    <location>
        <begin position="640"/>
        <end position="707"/>
    </location>
</feature>
<feature type="region of interest" description="Disordered" evidence="2">
    <location>
        <begin position="206"/>
        <end position="229"/>
    </location>
</feature>
<feature type="compositionally biased region" description="Acidic residues" evidence="2">
    <location>
        <begin position="217"/>
        <end position="227"/>
    </location>
</feature>
<dbReference type="GO" id="GO:0030686">
    <property type="term" value="C:90S preribosome"/>
    <property type="evidence" value="ECO:0007669"/>
    <property type="project" value="InterPro"/>
</dbReference>
<evidence type="ECO:0000256" key="1">
    <source>
        <dbReference type="PROSITE-ProRule" id="PRU00221"/>
    </source>
</evidence>
<keyword evidence="4" id="KW-1185">Reference proteome</keyword>
<dbReference type="GO" id="GO:0034455">
    <property type="term" value="C:t-UTP complex"/>
    <property type="evidence" value="ECO:0007669"/>
    <property type="project" value="TreeGrafter"/>
</dbReference>
<reference evidence="3 4" key="1">
    <citation type="submission" date="2015-04" db="EMBL/GenBank/DDBJ databases">
        <title>Complete genome sequence of Schizopora paradoxa KUC8140, a cosmopolitan wood degrader in East Asia.</title>
        <authorList>
            <consortium name="DOE Joint Genome Institute"/>
            <person name="Min B."/>
            <person name="Park H."/>
            <person name="Jang Y."/>
            <person name="Kim J.-J."/>
            <person name="Kim K.H."/>
            <person name="Pangilinan J."/>
            <person name="Lipzen A."/>
            <person name="Riley R."/>
            <person name="Grigoriev I.V."/>
            <person name="Spatafora J.W."/>
            <person name="Choi I.-G."/>
        </authorList>
    </citation>
    <scope>NUCLEOTIDE SEQUENCE [LARGE SCALE GENOMIC DNA]</scope>
    <source>
        <strain evidence="3 4">KUC8140</strain>
    </source>
</reference>
<keyword evidence="1" id="KW-0853">WD repeat</keyword>
<feature type="repeat" description="WD" evidence="1">
    <location>
        <begin position="232"/>
        <end position="254"/>
    </location>
</feature>
<dbReference type="InterPro" id="IPR046351">
    <property type="entry name" value="UTP4"/>
</dbReference>
<dbReference type="Proteomes" id="UP000053477">
    <property type="component" value="Unassembled WGS sequence"/>
</dbReference>
<sequence length="983" mass="106783">MAIPSTPHTLSVHRCRFVDYSPAAITAIAFPPLALPSAKTFKQKSRPNRFGTLAIGRADGNIEICEWSGTTNEAQAEQGWTLSKMLFGPIPSKVDSLVFSLRNPHLHSSNEVPKLSDLRLFSAGGGSELLEWDLMRGTILRSVSSQGGAIWSMSVNPSSTSLALGCEDGSVHLFSLEADSLDHHRKLDRMKCRILSVAWGPPVPPSNLKKKLQGGLNEEDEEDEGDWSDSWLVTGNSDSSIRKWDIATGRAVQRMSTDRTKGERTLVWAVGALADGTIVSGDSLGMVKFWDAKTCTQTFSFPAHGADVLCLAISPDGSSVFTSGVDQKVCQFSLVKNSGLNNNSRASTRWISSTAKRMHSHDVRALAIWPPYSSVSTGILTAAAARNGSIFAGISPILVSGGLDASPVLAPCASALSTTTSTKLTNALATSMMSTFEDAYHRRMPYTTGAMAPAIHLSRAQRLLCCVKESSVAFWKVLGQARSASQYDTAADRTGEQFSSDKEGFEKLLDMDLDMTTNICASAVSEDGRWLAVADVYDIKLFELREQEDGRLKPRRIKSLMSTLTQHLLQPSASEGASALGFSPDSTKLVIGTSLSGSVLVVDLGRTHIEDDNLPEIQVLQKFDHHRKTNAKFIKTGRIVRNIPSGSKPNGRSDVANNVSNGGSHADRAAEGEDEDDSGPSVDESAKGSESESESAYEDEDEDEQQSFSLVTRMAFSPDCQWMATTDDQCVTHIFNLDALQHHTTLPTSPLQVHALGFSPAPNLSSNPPIPETASTIQSTSFTSLTSILVMAHADNSISVYDVDARRYPEWARHLCERELLPKRFRALHDPVLGVVFNPPQSLPSLEPNDMDVDGAPSLTPVSSSENGERFAVFWGATWICRVELNAPVGWGGFSKKRTRDGKKNVQGQNVTDKTALAQERSKVAPGDLPADEEVSNFKIVTRYRPILFADFLNHDELLIVERPLVDVLAGLPPAFFKPKYGT</sequence>
<dbReference type="AlphaFoldDB" id="A0A0H2S891"/>
<proteinExistence type="predicted"/>
<evidence type="ECO:0000313" key="3">
    <source>
        <dbReference type="EMBL" id="KLO20437.1"/>
    </source>
</evidence>
<dbReference type="PANTHER" id="PTHR44163">
    <property type="entry name" value="U3 SMALL NUCLEOLAR RNA-ASSOCIATED PROTEIN 4 HOMOLOG"/>
    <property type="match status" value="1"/>
</dbReference>
<dbReference type="InterPro" id="IPR036322">
    <property type="entry name" value="WD40_repeat_dom_sf"/>
</dbReference>
<dbReference type="InterPro" id="IPR015943">
    <property type="entry name" value="WD40/YVTN_repeat-like_dom_sf"/>
</dbReference>
<dbReference type="GO" id="GO:0032040">
    <property type="term" value="C:small-subunit processome"/>
    <property type="evidence" value="ECO:0007669"/>
    <property type="project" value="TreeGrafter"/>
</dbReference>
<evidence type="ECO:0000256" key="2">
    <source>
        <dbReference type="SAM" id="MobiDB-lite"/>
    </source>
</evidence>
<dbReference type="GO" id="GO:0000462">
    <property type="term" value="P:maturation of SSU-rRNA from tricistronic rRNA transcript (SSU-rRNA, 5.8S rRNA, LSU-rRNA)"/>
    <property type="evidence" value="ECO:0007669"/>
    <property type="project" value="InterPro"/>
</dbReference>
<feature type="compositionally biased region" description="Polar residues" evidence="2">
    <location>
        <begin position="644"/>
        <end position="663"/>
    </location>
</feature>
<gene>
    <name evidence="3" type="ORF">SCHPADRAFT_991803</name>
</gene>
<protein>
    <submittedName>
        <fullName evidence="3">WD40 repeat-like protein</fullName>
    </submittedName>
</protein>
<accession>A0A0H2S891</accession>
<dbReference type="SUPFAM" id="SSF50978">
    <property type="entry name" value="WD40 repeat-like"/>
    <property type="match status" value="1"/>
</dbReference>
<dbReference type="GO" id="GO:0003723">
    <property type="term" value="F:RNA binding"/>
    <property type="evidence" value="ECO:0007669"/>
    <property type="project" value="TreeGrafter"/>
</dbReference>
<dbReference type="InterPro" id="IPR001680">
    <property type="entry name" value="WD40_rpt"/>
</dbReference>